<dbReference type="PaxDb" id="30732-ENSOMEP00000021979"/>
<dbReference type="Proteomes" id="UP000261560">
    <property type="component" value="Unplaced"/>
</dbReference>
<evidence type="ECO:0000313" key="4">
    <source>
        <dbReference type="Ensembl" id="ENSOMEP00000021979.1"/>
    </source>
</evidence>
<dbReference type="RefSeq" id="XP_036073356.1">
    <property type="nucleotide sequence ID" value="XM_036217463.1"/>
</dbReference>
<organism evidence="4 5">
    <name type="scientific">Oryzias melastigma</name>
    <name type="common">Marine medaka</name>
    <dbReference type="NCBI Taxonomy" id="30732"/>
    <lineage>
        <taxon>Eukaryota</taxon>
        <taxon>Metazoa</taxon>
        <taxon>Chordata</taxon>
        <taxon>Craniata</taxon>
        <taxon>Vertebrata</taxon>
        <taxon>Euteleostomi</taxon>
        <taxon>Actinopterygii</taxon>
        <taxon>Neopterygii</taxon>
        <taxon>Teleostei</taxon>
        <taxon>Neoteleostei</taxon>
        <taxon>Acanthomorphata</taxon>
        <taxon>Ovalentaria</taxon>
        <taxon>Atherinomorphae</taxon>
        <taxon>Beloniformes</taxon>
        <taxon>Adrianichthyidae</taxon>
        <taxon>Oryziinae</taxon>
        <taxon>Oryzias</taxon>
    </lineage>
</organism>
<name>A0A3B3CXT8_ORYME</name>
<protein>
    <submittedName>
        <fullName evidence="4">Uncharacterized serine-rich protein C1E8.05-like</fullName>
    </submittedName>
</protein>
<keyword evidence="2" id="KW-0472">Membrane</keyword>
<sequence length="339" mass="36088">MKKFDFNSLIFVWLLPLAASVAQTSGPYGMPTDGSVSQSQLTTRMSITLTPTADTNPLEKTNPPSLPTAQSVTTPQSARASTPQTTTSDESSSSLKPDTASTAMFPSSQPSTAPPMPSSSTSTQHAAMSSTSEFSTSNTTSSLTPPSEILTSPLTPSVRTKDSNITSVQTTTGTEILTFRATSQTTKKTKTREETKESSSGKIVAGLIGGALALMMVGFLAIYIKKRRIQKQQIMVTDWAGPSPFLQDERDGGLVTQRPSNHISIANFLPRRLSKRLSLLHDMDQELKDMSPAVTFGHEGQGKEAKESNGLSASDTKTQTENGEPLESSSSPPKGPTNP</sequence>
<keyword evidence="2" id="KW-1133">Transmembrane helix</keyword>
<evidence type="ECO:0000256" key="1">
    <source>
        <dbReference type="SAM" id="MobiDB-lite"/>
    </source>
</evidence>
<feature type="compositionally biased region" description="Polar residues" evidence="1">
    <location>
        <begin position="48"/>
        <end position="105"/>
    </location>
</feature>
<evidence type="ECO:0000313" key="5">
    <source>
        <dbReference type="Proteomes" id="UP000261560"/>
    </source>
</evidence>
<proteinExistence type="predicted"/>
<feature type="compositionally biased region" description="Polar residues" evidence="1">
    <location>
        <begin position="149"/>
        <end position="171"/>
    </location>
</feature>
<feature type="chain" id="PRO_5017443266" evidence="3">
    <location>
        <begin position="21"/>
        <end position="339"/>
    </location>
</feature>
<evidence type="ECO:0000256" key="3">
    <source>
        <dbReference type="SAM" id="SignalP"/>
    </source>
</evidence>
<evidence type="ECO:0000256" key="2">
    <source>
        <dbReference type="SAM" id="Phobius"/>
    </source>
</evidence>
<dbReference type="KEGG" id="oml:112151132"/>
<feature type="region of interest" description="Disordered" evidence="1">
    <location>
        <begin position="48"/>
        <end position="171"/>
    </location>
</feature>
<feature type="compositionally biased region" description="Polar residues" evidence="1">
    <location>
        <begin position="309"/>
        <end position="332"/>
    </location>
</feature>
<feature type="signal peptide" evidence="3">
    <location>
        <begin position="1"/>
        <end position="20"/>
    </location>
</feature>
<feature type="transmembrane region" description="Helical" evidence="2">
    <location>
        <begin position="203"/>
        <end position="224"/>
    </location>
</feature>
<dbReference type="Ensembl" id="ENSOMET00000015983.1">
    <property type="protein sequence ID" value="ENSOMEP00000021979.1"/>
    <property type="gene ID" value="ENSOMEG00000001247.1"/>
</dbReference>
<dbReference type="OMA" id="DKNQGTT"/>
<keyword evidence="3" id="KW-0732">Signal</keyword>
<dbReference type="RefSeq" id="XP_024135598.1">
    <property type="nucleotide sequence ID" value="XM_024279830.2"/>
</dbReference>
<accession>A0A3B3CXT8</accession>
<reference evidence="4" key="2">
    <citation type="submission" date="2025-09" db="UniProtKB">
        <authorList>
            <consortium name="Ensembl"/>
        </authorList>
    </citation>
    <scope>IDENTIFICATION</scope>
</reference>
<feature type="compositionally biased region" description="Low complexity" evidence="1">
    <location>
        <begin position="118"/>
        <end position="147"/>
    </location>
</feature>
<keyword evidence="2" id="KW-0812">Transmembrane</keyword>
<dbReference type="GeneID" id="112151132"/>
<dbReference type="OrthoDB" id="9451284at2759"/>
<dbReference type="AlphaFoldDB" id="A0A3B3CXT8"/>
<reference evidence="4" key="1">
    <citation type="submission" date="2025-08" db="UniProtKB">
        <authorList>
            <consortium name="Ensembl"/>
        </authorList>
    </citation>
    <scope>IDENTIFICATION</scope>
</reference>
<dbReference type="GeneTree" id="ENSGT00740000117046"/>
<feature type="region of interest" description="Disordered" evidence="1">
    <location>
        <begin position="294"/>
        <end position="339"/>
    </location>
</feature>
<keyword evidence="5" id="KW-1185">Reference proteome</keyword>